<comment type="caution">
    <text evidence="1">The sequence shown here is derived from an EMBL/GenBank/DDBJ whole genome shotgun (WGS) entry which is preliminary data.</text>
</comment>
<dbReference type="EMBL" id="JBHSQB010000007">
    <property type="protein sequence ID" value="MFC6096664.1"/>
    <property type="molecule type" value="Genomic_DNA"/>
</dbReference>
<dbReference type="Proteomes" id="UP001596287">
    <property type="component" value="Unassembled WGS sequence"/>
</dbReference>
<dbReference type="Pfam" id="PF06537">
    <property type="entry name" value="DHOR"/>
    <property type="match status" value="1"/>
</dbReference>
<keyword evidence="2" id="KW-1185">Reference proteome</keyword>
<gene>
    <name evidence="1" type="ORF">ACFPVY_08390</name>
</gene>
<dbReference type="InterPro" id="IPR010538">
    <property type="entry name" value="DHOR"/>
</dbReference>
<organism evidence="1 2">
    <name type="scientific">Flavobacterium qiangtangense</name>
    <dbReference type="NCBI Taxonomy" id="1442595"/>
    <lineage>
        <taxon>Bacteria</taxon>
        <taxon>Pseudomonadati</taxon>
        <taxon>Bacteroidota</taxon>
        <taxon>Flavobacteriia</taxon>
        <taxon>Flavobacteriales</taxon>
        <taxon>Flavobacteriaceae</taxon>
        <taxon>Flavobacterium</taxon>
    </lineage>
</organism>
<evidence type="ECO:0000313" key="2">
    <source>
        <dbReference type="Proteomes" id="UP001596287"/>
    </source>
</evidence>
<evidence type="ECO:0000313" key="1">
    <source>
        <dbReference type="EMBL" id="MFC6096664.1"/>
    </source>
</evidence>
<accession>A0ABW1PN25</accession>
<dbReference type="RefSeq" id="WP_379791524.1">
    <property type="nucleotide sequence ID" value="NZ_JBHSQB010000007.1"/>
</dbReference>
<sequence>MQCSAAYVEDTGITSFVFPNETGHNQSNGQDGLTDELEAILWHGGEAQQSKEKFKQLSLEKRNALLAFLNSL</sequence>
<proteinExistence type="predicted"/>
<protein>
    <submittedName>
        <fullName evidence="1">Di-heme oxidoredictase family protein</fullName>
    </submittedName>
</protein>
<reference evidence="2" key="1">
    <citation type="journal article" date="2019" name="Int. J. Syst. Evol. Microbiol.">
        <title>The Global Catalogue of Microorganisms (GCM) 10K type strain sequencing project: providing services to taxonomists for standard genome sequencing and annotation.</title>
        <authorList>
            <consortium name="The Broad Institute Genomics Platform"/>
            <consortium name="The Broad Institute Genome Sequencing Center for Infectious Disease"/>
            <person name="Wu L."/>
            <person name="Ma J."/>
        </authorList>
    </citation>
    <scope>NUCLEOTIDE SEQUENCE [LARGE SCALE GENOMIC DNA]</scope>
    <source>
        <strain evidence="2">CCUG 49679</strain>
    </source>
</reference>
<name>A0ABW1PN25_9FLAO</name>